<evidence type="ECO:0000313" key="1">
    <source>
        <dbReference type="EMBL" id="PKI85252.1"/>
    </source>
</evidence>
<keyword evidence="2" id="KW-1185">Reference proteome</keyword>
<dbReference type="Proteomes" id="UP000232875">
    <property type="component" value="Unassembled WGS sequence"/>
</dbReference>
<dbReference type="EMBL" id="KZ454988">
    <property type="protein sequence ID" value="PKI85252.1"/>
    <property type="molecule type" value="Genomic_DNA"/>
</dbReference>
<evidence type="ECO:0000313" key="2">
    <source>
        <dbReference type="Proteomes" id="UP000232875"/>
    </source>
</evidence>
<protein>
    <submittedName>
        <fullName evidence="1">Uncharacterized protein</fullName>
    </submittedName>
</protein>
<organism evidence="1 2">
    <name type="scientific">Malassezia vespertilionis</name>
    <dbReference type="NCBI Taxonomy" id="2020962"/>
    <lineage>
        <taxon>Eukaryota</taxon>
        <taxon>Fungi</taxon>
        <taxon>Dikarya</taxon>
        <taxon>Basidiomycota</taxon>
        <taxon>Ustilaginomycotina</taxon>
        <taxon>Malasseziomycetes</taxon>
        <taxon>Malasseziales</taxon>
        <taxon>Malasseziaceae</taxon>
        <taxon>Malassezia</taxon>
    </lineage>
</organism>
<dbReference type="AlphaFoldDB" id="A0A2N1JFC0"/>
<accession>A0A2N1JFC0</accession>
<proteinExistence type="predicted"/>
<gene>
    <name evidence="1" type="ORF">MVES_000962</name>
</gene>
<sequence>MRLGKFACGKATRIVVDAVIVTVHVYPAAPFRPSKNGYEAKESNFDIQLLVKDRIG</sequence>
<name>A0A2N1JFC0_9BASI</name>
<reference evidence="1 2" key="1">
    <citation type="submission" date="2017-10" db="EMBL/GenBank/DDBJ databases">
        <title>A novel species of cold-tolerant Malassezia isolated from bats.</title>
        <authorList>
            <person name="Lorch J.M."/>
            <person name="Palmer J.M."/>
            <person name="Vanderwolf K.J."/>
            <person name="Schmidt K.Z."/>
            <person name="Verant M.L."/>
            <person name="Weller T.J."/>
            <person name="Blehert D.S."/>
        </authorList>
    </citation>
    <scope>NUCLEOTIDE SEQUENCE [LARGE SCALE GENOMIC DNA]</scope>
    <source>
        <strain evidence="1 2">NWHC:44797-103</strain>
    </source>
</reference>